<name>A0A538SMQ6_UNCEI</name>
<comment type="caution">
    <text evidence="2">The sequence shown here is derived from an EMBL/GenBank/DDBJ whole genome shotgun (WGS) entry which is preliminary data.</text>
</comment>
<dbReference type="PROSITE" id="PS50206">
    <property type="entry name" value="RHODANESE_3"/>
    <property type="match status" value="1"/>
</dbReference>
<evidence type="ECO:0000313" key="3">
    <source>
        <dbReference type="Proteomes" id="UP000317716"/>
    </source>
</evidence>
<evidence type="ECO:0000313" key="2">
    <source>
        <dbReference type="EMBL" id="TMQ52650.1"/>
    </source>
</evidence>
<dbReference type="Gene3D" id="3.50.50.60">
    <property type="entry name" value="FAD/NAD(P)-binding domain"/>
    <property type="match status" value="1"/>
</dbReference>
<dbReference type="Proteomes" id="UP000317716">
    <property type="component" value="Unassembled WGS sequence"/>
</dbReference>
<dbReference type="InterPro" id="IPR036188">
    <property type="entry name" value="FAD/NAD-bd_sf"/>
</dbReference>
<accession>A0A538SMQ6</accession>
<reference evidence="2 3" key="1">
    <citation type="journal article" date="2019" name="Nat. Microbiol.">
        <title>Mediterranean grassland soil C-N compound turnover is dependent on rainfall and depth, and is mediated by genomically divergent microorganisms.</title>
        <authorList>
            <person name="Diamond S."/>
            <person name="Andeer P.F."/>
            <person name="Li Z."/>
            <person name="Crits-Christoph A."/>
            <person name="Burstein D."/>
            <person name="Anantharaman K."/>
            <person name="Lane K.R."/>
            <person name="Thomas B.C."/>
            <person name="Pan C."/>
            <person name="Northen T.R."/>
            <person name="Banfield J.F."/>
        </authorList>
    </citation>
    <scope>NUCLEOTIDE SEQUENCE [LARGE SCALE GENOMIC DNA]</scope>
    <source>
        <strain evidence="2">WS_2</strain>
    </source>
</reference>
<dbReference type="EMBL" id="VBOS01000316">
    <property type="protein sequence ID" value="TMQ52650.1"/>
    <property type="molecule type" value="Genomic_DNA"/>
</dbReference>
<dbReference type="InterPro" id="IPR007867">
    <property type="entry name" value="GMC_OxRtase_C"/>
</dbReference>
<evidence type="ECO:0000259" key="1">
    <source>
        <dbReference type="PROSITE" id="PS50206"/>
    </source>
</evidence>
<dbReference type="InterPro" id="IPR001763">
    <property type="entry name" value="Rhodanese-like_dom"/>
</dbReference>
<organism evidence="2 3">
    <name type="scientific">Eiseniibacteriota bacterium</name>
    <dbReference type="NCBI Taxonomy" id="2212470"/>
    <lineage>
        <taxon>Bacteria</taxon>
        <taxon>Candidatus Eiseniibacteriota</taxon>
    </lineage>
</organism>
<feature type="domain" description="Rhodanese" evidence="1">
    <location>
        <begin position="9"/>
        <end position="47"/>
    </location>
</feature>
<sequence length="536" mass="58818">MIHDHVVVGSGMTGAHAAQTLVERGRRVLMLDVGVRETRYAPLVPASDFVTVRESDPEQHRYFLGDRFEGIPWGAAAHTLTQPRQHLIEGTDRWLPLRARAFMGMESLCYGGLGAGWGAGCAVYTAPELSAMGLNPATIAPAYEPIGRRIGLAAQRDDATPYCGAGLMTVQPPLRMDGSIAALYAQYQRRRDAIRSTGIVMGKMPMAVLTQAMAARGGTRYTDMEFWADHDLAVYRPWMTVEDLKRSAGFEYRDGRLVVSFAERSDHVEVRTRRVEDGADEILRARRLVLGTGTLGTARIVLRSQPGDEALPLLSNPYCIAPALHMRRLGAAMERERTSLGQLEMFLDPRGDGLDVRMVSLYTYRSLLLFKLVKEVPLGFADARVLMQRLLPAIVLVTINHPDHGSPGKRVRRVPDPASPTGDALEVDYTLGADEARENEAGERRILAALAKLGCHALKRQKMTAGSTVHYAGTLPFGDGERRYTLAADGRLAGTRRVFVADGSPFRYLPGNGLTFTLMAWAHVVAEGLARRSDGD</sequence>
<dbReference type="SUPFAM" id="SSF51905">
    <property type="entry name" value="FAD/NAD(P)-binding domain"/>
    <property type="match status" value="1"/>
</dbReference>
<gene>
    <name evidence="2" type="ORF">E6K72_08990</name>
</gene>
<proteinExistence type="predicted"/>
<dbReference type="AlphaFoldDB" id="A0A538SMQ6"/>
<protein>
    <recommendedName>
        <fullName evidence="1">Rhodanese domain-containing protein</fullName>
    </recommendedName>
</protein>
<dbReference type="GO" id="GO:0016614">
    <property type="term" value="F:oxidoreductase activity, acting on CH-OH group of donors"/>
    <property type="evidence" value="ECO:0007669"/>
    <property type="project" value="InterPro"/>
</dbReference>
<dbReference type="Pfam" id="PF05199">
    <property type="entry name" value="GMC_oxred_C"/>
    <property type="match status" value="1"/>
</dbReference>